<dbReference type="EMBL" id="CP011102">
    <property type="protein sequence ID" value="AQY51461.1"/>
    <property type="molecule type" value="Genomic_DNA"/>
</dbReference>
<evidence type="ECO:0000313" key="1">
    <source>
        <dbReference type="EMBL" id="AQY51461.1"/>
    </source>
</evidence>
<dbReference type="RefSeq" id="WP_118907606.1">
    <property type="nucleotide sequence ID" value="NZ_CP011102.1"/>
</dbReference>
<evidence type="ECO:0008006" key="3">
    <source>
        <dbReference type="Google" id="ProtNLM"/>
    </source>
</evidence>
<reference evidence="2" key="1">
    <citation type="submission" date="2015-03" db="EMBL/GenBank/DDBJ databases">
        <authorList>
            <person name="Ferrari E."/>
            <person name="Walter M.C."/>
            <person name="Huptas C."/>
            <person name="Scherer S."/>
            <person name="Mueller-Herbst S."/>
        </authorList>
    </citation>
    <scope>NUCLEOTIDE SEQUENCE [LARGE SCALE GENOMIC DNA]</scope>
    <source>
        <strain evidence="2">LWP01</strain>
    </source>
</reference>
<proteinExistence type="predicted"/>
<organism evidence="1 2">
    <name type="scientific">Listeria weihenstephanensis</name>
    <dbReference type="NCBI Taxonomy" id="1006155"/>
    <lineage>
        <taxon>Bacteria</taxon>
        <taxon>Bacillati</taxon>
        <taxon>Bacillota</taxon>
        <taxon>Bacilli</taxon>
        <taxon>Bacillales</taxon>
        <taxon>Listeriaceae</taxon>
        <taxon>Listeria</taxon>
    </lineage>
</organism>
<sequence>MTLTNQQIANTKKEFADNIQISGLSIPTIAKELNTNEEKIESILALNTKAFEDGWILRNYLLEKIEEQGKQPEPFTALVGDHHDYWFLNARKIDKRKMS</sequence>
<dbReference type="Proteomes" id="UP000223060">
    <property type="component" value="Chromosome"/>
</dbReference>
<accession>A0A1S7FVI8</accession>
<protein>
    <recommendedName>
        <fullName evidence="3">DUF2316 domain-containing protein</fullName>
    </recommendedName>
</protein>
<name>A0A1S7FVI8_9LIST</name>
<dbReference type="Pfam" id="PF10078">
    <property type="entry name" value="DUF2316"/>
    <property type="match status" value="1"/>
</dbReference>
<dbReference type="InterPro" id="IPR018757">
    <property type="entry name" value="DUF2316"/>
</dbReference>
<dbReference type="AlphaFoldDB" id="A0A1S7FVI8"/>
<dbReference type="KEGG" id="lwi:UE46_10715"/>
<gene>
    <name evidence="1" type="ORF">UE46_10715</name>
</gene>
<keyword evidence="2" id="KW-1185">Reference proteome</keyword>
<evidence type="ECO:0000313" key="2">
    <source>
        <dbReference type="Proteomes" id="UP000223060"/>
    </source>
</evidence>